<evidence type="ECO:0000259" key="2">
    <source>
        <dbReference type="Pfam" id="PF07589"/>
    </source>
</evidence>
<gene>
    <name evidence="3" type="ORF">RGQ13_10870</name>
</gene>
<evidence type="ECO:0000313" key="3">
    <source>
        <dbReference type="EMBL" id="WNC70635.1"/>
    </source>
</evidence>
<dbReference type="Pfam" id="PF07589">
    <property type="entry name" value="PEP-CTERM"/>
    <property type="match status" value="1"/>
</dbReference>
<keyword evidence="1" id="KW-0732">Signal</keyword>
<protein>
    <submittedName>
        <fullName evidence="3">PEP-CTERM sorting domain-containing protein</fullName>
    </submittedName>
</protein>
<name>A0ABY9TPJ6_9GAMM</name>
<evidence type="ECO:0000313" key="4">
    <source>
        <dbReference type="Proteomes" id="UP001258994"/>
    </source>
</evidence>
<evidence type="ECO:0000256" key="1">
    <source>
        <dbReference type="SAM" id="SignalP"/>
    </source>
</evidence>
<sequence length="232" mass="23834">MKYLIKFSVVLFAAIVISTNAFATLITTESGYDGPTLDLSAYQNGSYNFTFGPEALPGGITFTAAPGGGGNTGGGSVIGQGSYGLAANGAFGGDAVYIGLNSSTGYADLTFDAEISFFGAFFNYAPGYGAPVISALDDGGGIIESWDLSIFAPISTPGGFNEFEFRGIDLGDNTFKTFRLGGSYILMAATGDGNPDGGDGGNDDTSSIPEPSTLVIFSLGLIGVILRRRNKH</sequence>
<feature type="signal peptide" evidence="1">
    <location>
        <begin position="1"/>
        <end position="23"/>
    </location>
</feature>
<dbReference type="NCBIfam" id="TIGR02595">
    <property type="entry name" value="PEP_CTERM"/>
    <property type="match status" value="1"/>
</dbReference>
<organism evidence="3 4">
    <name type="scientific">Thalassotalea psychrophila</name>
    <dbReference type="NCBI Taxonomy" id="3065647"/>
    <lineage>
        <taxon>Bacteria</taxon>
        <taxon>Pseudomonadati</taxon>
        <taxon>Pseudomonadota</taxon>
        <taxon>Gammaproteobacteria</taxon>
        <taxon>Alteromonadales</taxon>
        <taxon>Colwelliaceae</taxon>
        <taxon>Thalassotalea</taxon>
    </lineage>
</organism>
<feature type="chain" id="PRO_5045584459" evidence="1">
    <location>
        <begin position="24"/>
        <end position="232"/>
    </location>
</feature>
<feature type="domain" description="Ice-binding protein C-terminal" evidence="2">
    <location>
        <begin position="207"/>
        <end position="229"/>
    </location>
</feature>
<proteinExistence type="predicted"/>
<dbReference type="EMBL" id="CP134145">
    <property type="protein sequence ID" value="WNC70635.1"/>
    <property type="molecule type" value="Genomic_DNA"/>
</dbReference>
<dbReference type="Proteomes" id="UP001258994">
    <property type="component" value="Chromosome"/>
</dbReference>
<keyword evidence="4" id="KW-1185">Reference proteome</keyword>
<accession>A0ABY9TPJ6</accession>
<dbReference type="RefSeq" id="WP_348389774.1">
    <property type="nucleotide sequence ID" value="NZ_CP134145.1"/>
</dbReference>
<reference evidence="4" key="1">
    <citation type="submission" date="2023-09" db="EMBL/GenBank/DDBJ databases">
        <authorList>
            <person name="Li S."/>
            <person name="Li X."/>
            <person name="Zhang C."/>
            <person name="Zhao Z."/>
        </authorList>
    </citation>
    <scope>NUCLEOTIDE SEQUENCE [LARGE SCALE GENOMIC DNA]</scope>
    <source>
        <strain evidence="4">SQ149</strain>
    </source>
</reference>
<dbReference type="InterPro" id="IPR013424">
    <property type="entry name" value="Ice-binding_C"/>
</dbReference>